<comment type="similarity">
    <text evidence="6">Belongs to the NAD kinase family.</text>
</comment>
<dbReference type="GO" id="GO:0046872">
    <property type="term" value="F:metal ion binding"/>
    <property type="evidence" value="ECO:0007669"/>
    <property type="project" value="UniProtKB-UniRule"/>
</dbReference>
<keyword evidence="4 6" id="KW-0520">NAD</keyword>
<feature type="active site" description="Proton acceptor" evidence="6">
    <location>
        <position position="77"/>
    </location>
</feature>
<dbReference type="STRING" id="1236517.ADJ77_05645"/>
<dbReference type="NCBIfam" id="NF002521">
    <property type="entry name" value="PRK01911.1"/>
    <property type="match status" value="1"/>
</dbReference>
<evidence type="ECO:0000256" key="1">
    <source>
        <dbReference type="ARBA" id="ARBA00022679"/>
    </source>
</evidence>
<evidence type="ECO:0000256" key="6">
    <source>
        <dbReference type="HAMAP-Rule" id="MF_00361"/>
    </source>
</evidence>
<dbReference type="EMBL" id="CP072370">
    <property type="protein sequence ID" value="QUB86914.1"/>
    <property type="molecule type" value="Genomic_DNA"/>
</dbReference>
<feature type="binding site" evidence="6">
    <location>
        <begin position="191"/>
        <end position="196"/>
    </location>
    <ligand>
        <name>NAD(+)</name>
        <dbReference type="ChEBI" id="CHEBI:57540"/>
    </ligand>
</feature>
<dbReference type="InterPro" id="IPR016064">
    <property type="entry name" value="NAD/diacylglycerol_kinase_sf"/>
</dbReference>
<comment type="cofactor">
    <cofactor evidence="6">
        <name>a divalent metal cation</name>
        <dbReference type="ChEBI" id="CHEBI:60240"/>
    </cofactor>
</comment>
<dbReference type="Gene3D" id="3.40.50.10330">
    <property type="entry name" value="Probable inorganic polyphosphate/atp-NAD kinase, domain 1"/>
    <property type="match status" value="1"/>
</dbReference>
<keyword evidence="6" id="KW-0963">Cytoplasm</keyword>
<comment type="caution">
    <text evidence="6">Lacks conserved residue(s) required for the propagation of feature annotation.</text>
</comment>
<comment type="subcellular location">
    <subcellularLocation>
        <location evidence="6">Cytoplasm</location>
    </subcellularLocation>
</comment>
<name>A0A0K1NJM4_9BACT</name>
<feature type="binding site" evidence="6">
    <location>
        <position position="82"/>
    </location>
    <ligand>
        <name>NAD(+)</name>
        <dbReference type="ChEBI" id="CHEBI:57540"/>
    </ligand>
</feature>
<dbReference type="Pfam" id="PF01513">
    <property type="entry name" value="NAD_kinase"/>
    <property type="match status" value="1"/>
</dbReference>
<feature type="binding site" evidence="6">
    <location>
        <begin position="77"/>
        <end position="78"/>
    </location>
    <ligand>
        <name>NAD(+)</name>
        <dbReference type="ChEBI" id="CHEBI:57540"/>
    </ligand>
</feature>
<dbReference type="SUPFAM" id="SSF111331">
    <property type="entry name" value="NAD kinase/diacylglycerol kinase-like"/>
    <property type="match status" value="1"/>
</dbReference>
<dbReference type="RefSeq" id="WP_025078550.1">
    <property type="nucleotide sequence ID" value="NZ_BAKO01000018.1"/>
</dbReference>
<evidence type="ECO:0000256" key="2">
    <source>
        <dbReference type="ARBA" id="ARBA00022777"/>
    </source>
</evidence>
<dbReference type="GO" id="GO:0051287">
    <property type="term" value="F:NAD binding"/>
    <property type="evidence" value="ECO:0007669"/>
    <property type="project" value="UniProtKB-ARBA"/>
</dbReference>
<comment type="catalytic activity">
    <reaction evidence="5 6">
        <text>NAD(+) + ATP = ADP + NADP(+) + H(+)</text>
        <dbReference type="Rhea" id="RHEA:18629"/>
        <dbReference type="ChEBI" id="CHEBI:15378"/>
        <dbReference type="ChEBI" id="CHEBI:30616"/>
        <dbReference type="ChEBI" id="CHEBI:57540"/>
        <dbReference type="ChEBI" id="CHEBI:58349"/>
        <dbReference type="ChEBI" id="CHEBI:456216"/>
        <dbReference type="EC" id="2.7.1.23"/>
    </reaction>
</comment>
<keyword evidence="1 6" id="KW-0808">Transferase</keyword>
<organism evidence="7 9">
    <name type="scientific">Prevotella fusca JCM 17724</name>
    <dbReference type="NCBI Taxonomy" id="1236517"/>
    <lineage>
        <taxon>Bacteria</taxon>
        <taxon>Pseudomonadati</taxon>
        <taxon>Bacteroidota</taxon>
        <taxon>Bacteroidia</taxon>
        <taxon>Bacteroidales</taxon>
        <taxon>Prevotellaceae</taxon>
        <taxon>Prevotella</taxon>
    </lineage>
</organism>
<protein>
    <recommendedName>
        <fullName evidence="6">NAD kinase</fullName>
        <ecNumber evidence="6">2.7.1.23</ecNumber>
    </recommendedName>
    <alternativeName>
        <fullName evidence="6">ATP-dependent NAD kinase</fullName>
    </alternativeName>
</protein>
<dbReference type="GO" id="GO:0005737">
    <property type="term" value="C:cytoplasm"/>
    <property type="evidence" value="ECO:0007669"/>
    <property type="project" value="UniProtKB-SubCell"/>
</dbReference>
<dbReference type="Proteomes" id="UP000682005">
    <property type="component" value="Chromosome 1"/>
</dbReference>
<evidence type="ECO:0000256" key="3">
    <source>
        <dbReference type="ARBA" id="ARBA00022857"/>
    </source>
</evidence>
<feature type="binding site" evidence="6">
    <location>
        <position position="180"/>
    </location>
    <ligand>
        <name>NAD(+)</name>
        <dbReference type="ChEBI" id="CHEBI:57540"/>
    </ligand>
</feature>
<gene>
    <name evidence="7" type="primary">ppnK</name>
    <name evidence="6" type="synonym">nadK</name>
    <name evidence="7" type="ORF">ADJ77_05645</name>
    <name evidence="8" type="ORF">J5A51_12720</name>
</gene>
<comment type="function">
    <text evidence="6">Involved in the regulation of the intracellular balance of NAD and NADP, and is a key enzyme in the biosynthesis of NADP. Catalyzes specifically the phosphorylation on 2'-hydroxyl of the adenosine moiety of NAD to yield NADP.</text>
</comment>
<dbReference type="PANTHER" id="PTHR20275:SF0">
    <property type="entry name" value="NAD KINASE"/>
    <property type="match status" value="1"/>
</dbReference>
<dbReference type="Pfam" id="PF20143">
    <property type="entry name" value="NAD_kinase_C"/>
    <property type="match status" value="1"/>
</dbReference>
<dbReference type="InterPro" id="IPR017437">
    <property type="entry name" value="ATP-NAD_kinase_PpnK-typ_C"/>
</dbReference>
<proteinExistence type="inferred from homology"/>
<evidence type="ECO:0000256" key="5">
    <source>
        <dbReference type="ARBA" id="ARBA00047925"/>
    </source>
</evidence>
<keyword evidence="6" id="KW-0547">Nucleotide-binding</keyword>
<keyword evidence="6" id="KW-0067">ATP-binding</keyword>
<dbReference type="GO" id="GO:0005524">
    <property type="term" value="F:ATP binding"/>
    <property type="evidence" value="ECO:0007669"/>
    <property type="project" value="UniProtKB-KW"/>
</dbReference>
<keyword evidence="10" id="KW-1185">Reference proteome</keyword>
<dbReference type="EC" id="2.7.1.23" evidence="6"/>
<dbReference type="Gene3D" id="2.60.200.30">
    <property type="entry name" value="Probable inorganic polyphosphate/atp-NAD kinase, domain 2"/>
    <property type="match status" value="1"/>
</dbReference>
<dbReference type="HAMAP" id="MF_00361">
    <property type="entry name" value="NAD_kinase"/>
    <property type="match status" value="1"/>
</dbReference>
<evidence type="ECO:0000313" key="10">
    <source>
        <dbReference type="Proteomes" id="UP000682005"/>
    </source>
</evidence>
<dbReference type="GO" id="GO:0006741">
    <property type="term" value="P:NADP+ biosynthetic process"/>
    <property type="evidence" value="ECO:0007669"/>
    <property type="project" value="UniProtKB-UniRule"/>
</dbReference>
<dbReference type="eggNOG" id="COG0061">
    <property type="taxonomic scope" value="Bacteria"/>
</dbReference>
<evidence type="ECO:0000313" key="8">
    <source>
        <dbReference type="EMBL" id="QUB86914.1"/>
    </source>
</evidence>
<evidence type="ECO:0000256" key="4">
    <source>
        <dbReference type="ARBA" id="ARBA00023027"/>
    </source>
</evidence>
<dbReference type="GO" id="GO:0019674">
    <property type="term" value="P:NAD+ metabolic process"/>
    <property type="evidence" value="ECO:0007669"/>
    <property type="project" value="InterPro"/>
</dbReference>
<dbReference type="GO" id="GO:0003951">
    <property type="term" value="F:NAD+ kinase activity"/>
    <property type="evidence" value="ECO:0007669"/>
    <property type="project" value="UniProtKB-UniRule"/>
</dbReference>
<evidence type="ECO:0000313" key="7">
    <source>
        <dbReference type="EMBL" id="AKU69284.1"/>
    </source>
</evidence>
<feature type="binding site" evidence="6">
    <location>
        <position position="215"/>
    </location>
    <ligand>
        <name>NAD(+)</name>
        <dbReference type="ChEBI" id="CHEBI:57540"/>
    </ligand>
</feature>
<dbReference type="InterPro" id="IPR017438">
    <property type="entry name" value="ATP-NAD_kinase_N"/>
</dbReference>
<feature type="binding site" evidence="6">
    <location>
        <begin position="150"/>
        <end position="151"/>
    </location>
    <ligand>
        <name>NAD(+)</name>
        <dbReference type="ChEBI" id="CHEBI:57540"/>
    </ligand>
</feature>
<keyword evidence="2 6" id="KW-0418">Kinase</keyword>
<dbReference type="AlphaFoldDB" id="A0A0K1NJM4"/>
<sequence>MAEKRLSFAVFGNASKAFDTLQILDMLDYLAGHEADVYIEQNFYRVLANELKRDFPIAGVFEGVNFDVDYVISLGGDGTFLKAASKVGPKQTPIIGVNMGRLGFLANVVPEDIERVLDDVFAGKCEIEERAVIQLEADGEPLENCPFALNDIAILKRDNAAMISIKASVNGEYLVTYLADGLVISTPTGSTAYSLSIGGPIIVPQSGILSITPVAPHSLNIRPIVISDEAEIKLEVQSRSHNFLAAVDGRSEKLREGVTLTVKKAPHKVRIVKLHGQRFFSTLREKLMWGADTRKL</sequence>
<dbReference type="InterPro" id="IPR002504">
    <property type="entry name" value="NADK"/>
</dbReference>
<evidence type="ECO:0000313" key="9">
    <source>
        <dbReference type="Proteomes" id="UP000060345"/>
    </source>
</evidence>
<dbReference type="EMBL" id="CP012074">
    <property type="protein sequence ID" value="AKU69284.1"/>
    <property type="molecule type" value="Genomic_DNA"/>
</dbReference>
<reference evidence="7 9" key="1">
    <citation type="submission" date="2015-07" db="EMBL/GenBank/DDBJ databases">
        <authorList>
            <person name="Noorani M."/>
        </authorList>
    </citation>
    <scope>NUCLEOTIDE SEQUENCE [LARGE SCALE GENOMIC DNA]</scope>
    <source>
        <strain evidence="7 9">W1435</strain>
    </source>
</reference>
<dbReference type="Proteomes" id="UP000060345">
    <property type="component" value="Chromosome 1"/>
</dbReference>
<dbReference type="OrthoDB" id="9774737at2"/>
<accession>A0A0K1NJM4</accession>
<dbReference type="PANTHER" id="PTHR20275">
    <property type="entry name" value="NAD KINASE"/>
    <property type="match status" value="1"/>
</dbReference>
<keyword evidence="3 6" id="KW-0521">NADP</keyword>
<reference evidence="8 10" key="2">
    <citation type="submission" date="2021-03" db="EMBL/GenBank/DDBJ databases">
        <title>Human Oral Microbial Genomes.</title>
        <authorList>
            <person name="Johnston C.D."/>
            <person name="Chen T."/>
            <person name="Dewhirst F.E."/>
        </authorList>
    </citation>
    <scope>NUCLEOTIDE SEQUENCE [LARGE SCALE GENOMIC DNA]</scope>
    <source>
        <strain evidence="8 10">W1435</strain>
    </source>
</reference>
<dbReference type="KEGG" id="pfus:ADJ77_05645"/>